<evidence type="ECO:0000313" key="2">
    <source>
        <dbReference type="Proteomes" id="UP000092445"/>
    </source>
</evidence>
<dbReference type="Pfam" id="PF12259">
    <property type="entry name" value="Baculo_F"/>
    <property type="match status" value="1"/>
</dbReference>
<evidence type="ECO:0008006" key="3">
    <source>
        <dbReference type="Google" id="ProtNLM"/>
    </source>
</evidence>
<dbReference type="STRING" id="7398.A0A1A9ZW99"/>
<dbReference type="EnsemblMetazoa" id="GPAI027045-RA">
    <property type="protein sequence ID" value="GPAI027045-PA"/>
    <property type="gene ID" value="GPAI027045"/>
</dbReference>
<reference evidence="2" key="1">
    <citation type="submission" date="2014-03" db="EMBL/GenBank/DDBJ databases">
        <authorList>
            <person name="Aksoy S."/>
            <person name="Warren W."/>
            <person name="Wilson R.K."/>
        </authorList>
    </citation>
    <scope>NUCLEOTIDE SEQUENCE [LARGE SCALE GENOMIC DNA]</scope>
    <source>
        <strain evidence="2">IAEA</strain>
    </source>
</reference>
<dbReference type="InterPro" id="IPR022048">
    <property type="entry name" value="Envelope_fusion-like"/>
</dbReference>
<accession>A0A1A9ZW99</accession>
<dbReference type="AlphaFoldDB" id="A0A1A9ZW99"/>
<keyword evidence="2" id="KW-1185">Reference proteome</keyword>
<reference evidence="1" key="2">
    <citation type="submission" date="2020-05" db="UniProtKB">
        <authorList>
            <consortium name="EnsemblMetazoa"/>
        </authorList>
    </citation>
    <scope>IDENTIFICATION</scope>
    <source>
        <strain evidence="1">IAEA</strain>
    </source>
</reference>
<evidence type="ECO:0000313" key="1">
    <source>
        <dbReference type="EnsemblMetazoa" id="GPAI027045-PA"/>
    </source>
</evidence>
<dbReference type="VEuPathDB" id="VectorBase:GPAI027045"/>
<dbReference type="Proteomes" id="UP000092445">
    <property type="component" value="Unassembled WGS sequence"/>
</dbReference>
<sequence>MTSIHELIKSQTTIGDTTACHRQVNISAMNKSGYGLIDRLNARSTAIKRFLARLENFSPNEPQQFYTVCIDTINKLWGQVEVLYDPFWEQVSDPLIDGLDQDNHEQLQSMIQIHPSPTSSTTQPPRVESNASNAVVTSADNSIPHKNYILLATSKNNRGRNSAEFRAILDSDSGLEVNLVSERLIRKLGASTSETSLLIGGIGNGQKRATRPIKGGLTRNHVVFNITLPLVNREKFKIYKLTLVPNYVNNTMVVIQPYNSLVAINVNRKHYFLVSLSQLNFCDVLPKDSLICRNVQLQYNFNAEECKWEINLFSNLTLPNCPLKRPTTNITYGYCGYCILDKTVFHSHLSQERYTCSDGTIDSIPNGSAFLIWQKLLLSFLQYLGDSTIEIWAWYPDRFVGDSC</sequence>
<protein>
    <recommendedName>
        <fullName evidence="3">Peptidase A2 domain-containing protein</fullName>
    </recommendedName>
</protein>
<proteinExistence type="predicted"/>
<organism evidence="1 2">
    <name type="scientific">Glossina pallidipes</name>
    <name type="common">Tsetse fly</name>
    <dbReference type="NCBI Taxonomy" id="7398"/>
    <lineage>
        <taxon>Eukaryota</taxon>
        <taxon>Metazoa</taxon>
        <taxon>Ecdysozoa</taxon>
        <taxon>Arthropoda</taxon>
        <taxon>Hexapoda</taxon>
        <taxon>Insecta</taxon>
        <taxon>Pterygota</taxon>
        <taxon>Neoptera</taxon>
        <taxon>Endopterygota</taxon>
        <taxon>Diptera</taxon>
        <taxon>Brachycera</taxon>
        <taxon>Muscomorpha</taxon>
        <taxon>Hippoboscoidea</taxon>
        <taxon>Glossinidae</taxon>
        <taxon>Glossina</taxon>
    </lineage>
</organism>
<name>A0A1A9ZW99_GLOPL</name>